<dbReference type="AlphaFoldDB" id="A0A1I2JV25"/>
<dbReference type="InterPro" id="IPR029052">
    <property type="entry name" value="Metallo-depent_PP-like"/>
</dbReference>
<feature type="transmembrane region" description="Helical" evidence="4">
    <location>
        <begin position="124"/>
        <end position="144"/>
    </location>
</feature>
<protein>
    <submittedName>
        <fullName evidence="6">Predicted phosphohydrolase, MPP superfamily</fullName>
    </submittedName>
</protein>
<dbReference type="OrthoDB" id="5241348at2"/>
<evidence type="ECO:0000256" key="1">
    <source>
        <dbReference type="ARBA" id="ARBA00022723"/>
    </source>
</evidence>
<feature type="transmembrane region" description="Helical" evidence="4">
    <location>
        <begin position="22"/>
        <end position="43"/>
    </location>
</feature>
<keyword evidence="4" id="KW-0472">Membrane</keyword>
<dbReference type="Gene3D" id="3.60.21.10">
    <property type="match status" value="1"/>
</dbReference>
<keyword evidence="7" id="KW-1185">Reference proteome</keyword>
<evidence type="ECO:0000313" key="6">
    <source>
        <dbReference type="EMBL" id="SFF58029.1"/>
    </source>
</evidence>
<evidence type="ECO:0000256" key="4">
    <source>
        <dbReference type="SAM" id="Phobius"/>
    </source>
</evidence>
<dbReference type="GO" id="GO:0008758">
    <property type="term" value="F:UDP-2,3-diacylglucosamine hydrolase activity"/>
    <property type="evidence" value="ECO:0007669"/>
    <property type="project" value="TreeGrafter"/>
</dbReference>
<dbReference type="GO" id="GO:0046872">
    <property type="term" value="F:metal ion binding"/>
    <property type="evidence" value="ECO:0007669"/>
    <property type="project" value="UniProtKB-KW"/>
</dbReference>
<feature type="compositionally biased region" description="Low complexity" evidence="3">
    <location>
        <begin position="495"/>
        <end position="507"/>
    </location>
</feature>
<dbReference type="InterPro" id="IPR004843">
    <property type="entry name" value="Calcineurin-like_PHP"/>
</dbReference>
<feature type="compositionally biased region" description="Polar residues" evidence="3">
    <location>
        <begin position="475"/>
        <end position="484"/>
    </location>
</feature>
<dbReference type="SUPFAM" id="SSF56300">
    <property type="entry name" value="Metallo-dependent phosphatases"/>
    <property type="match status" value="1"/>
</dbReference>
<dbReference type="GO" id="GO:0009245">
    <property type="term" value="P:lipid A biosynthetic process"/>
    <property type="evidence" value="ECO:0007669"/>
    <property type="project" value="TreeGrafter"/>
</dbReference>
<evidence type="ECO:0000256" key="3">
    <source>
        <dbReference type="SAM" id="MobiDB-lite"/>
    </source>
</evidence>
<gene>
    <name evidence="6" type="ORF">SAMN05216574_1182</name>
</gene>
<proteinExistence type="predicted"/>
<name>A0A1I2JV25_9ACTN</name>
<dbReference type="EMBL" id="FOND01000018">
    <property type="protein sequence ID" value="SFF58029.1"/>
    <property type="molecule type" value="Genomic_DNA"/>
</dbReference>
<dbReference type="GO" id="GO:0016020">
    <property type="term" value="C:membrane"/>
    <property type="evidence" value="ECO:0007669"/>
    <property type="project" value="GOC"/>
</dbReference>
<keyword evidence="4" id="KW-0812">Transmembrane</keyword>
<sequence length="507" mass="52648">MIEPTDPGPPRWERSARVAGRWTLRVAVALVGALLAVLLFGRISAPIGPFDASLAFRPAGGNATVAVPPLGSITVDVYDGPLRLDVALQRVDQERAEALANDPVRLAGVVTEVSEDLQSAVVRLVWTTAGLAVLGAAVTSLVVTRRRKEPLIAAGVTTVLLLGTAGLGAATWRPEALSQPTYSGLLANATSLIGSAEDIVTRFDAYRASLEDIVGNVGTLYATLSSLPAPSGGGDTVVLLHVSDLHLNPSGFDLVRQVVDQFGVDGVLDTGDITDWGSGPENRLITSVGTLGVPYVFIRGNHDSAVTAGLVAAQPNTTVLDASTVTVAGIEIAGIPDPRFTPDKSTGDDDAGVDVLEESGEELADVVEDLPEPPAIAMVHDPRQAQPLDGLVDVVLAGHTHDRKVSELDDGTLLMVQGSTGGAGLRALQGEYPEPLTCTVLYLDAETGRLQAYDEITLGGLGETEVMIQRHTLPTGEQQESTGGTEDGALDEYLPPGDASAPASPAE</sequence>
<evidence type="ECO:0000256" key="2">
    <source>
        <dbReference type="ARBA" id="ARBA00022801"/>
    </source>
</evidence>
<evidence type="ECO:0000313" key="7">
    <source>
        <dbReference type="Proteomes" id="UP000198589"/>
    </source>
</evidence>
<dbReference type="PANTHER" id="PTHR31302:SF31">
    <property type="entry name" value="PHOSPHODIESTERASE YAEI"/>
    <property type="match status" value="1"/>
</dbReference>
<reference evidence="7" key="1">
    <citation type="submission" date="2016-10" db="EMBL/GenBank/DDBJ databases">
        <authorList>
            <person name="Varghese N."/>
            <person name="Submissions S."/>
        </authorList>
    </citation>
    <scope>NUCLEOTIDE SEQUENCE [LARGE SCALE GENOMIC DNA]</scope>
    <source>
        <strain evidence="7">DSM 46838</strain>
    </source>
</reference>
<feature type="transmembrane region" description="Helical" evidence="4">
    <location>
        <begin position="151"/>
        <end position="172"/>
    </location>
</feature>
<dbReference type="PANTHER" id="PTHR31302">
    <property type="entry name" value="TRANSMEMBRANE PROTEIN WITH METALLOPHOSPHOESTERASE DOMAIN-RELATED"/>
    <property type="match status" value="1"/>
</dbReference>
<dbReference type="STRING" id="1798228.SAMN05216574_1182"/>
<organism evidence="6 7">
    <name type="scientific">Blastococcus tunisiensis</name>
    <dbReference type="NCBI Taxonomy" id="1798228"/>
    <lineage>
        <taxon>Bacteria</taxon>
        <taxon>Bacillati</taxon>
        <taxon>Actinomycetota</taxon>
        <taxon>Actinomycetes</taxon>
        <taxon>Geodermatophilales</taxon>
        <taxon>Geodermatophilaceae</taxon>
        <taxon>Blastococcus</taxon>
    </lineage>
</organism>
<keyword evidence="4" id="KW-1133">Transmembrane helix</keyword>
<accession>A0A1I2JV25</accession>
<evidence type="ECO:0000259" key="5">
    <source>
        <dbReference type="Pfam" id="PF00149"/>
    </source>
</evidence>
<feature type="region of interest" description="Disordered" evidence="3">
    <location>
        <begin position="474"/>
        <end position="507"/>
    </location>
</feature>
<keyword evidence="1" id="KW-0479">Metal-binding</keyword>
<dbReference type="RefSeq" id="WP_092202378.1">
    <property type="nucleotide sequence ID" value="NZ_FOND01000018.1"/>
</dbReference>
<dbReference type="Pfam" id="PF00149">
    <property type="entry name" value="Metallophos"/>
    <property type="match status" value="1"/>
</dbReference>
<feature type="domain" description="Calcineurin-like phosphoesterase" evidence="5">
    <location>
        <begin position="239"/>
        <end position="402"/>
    </location>
</feature>
<dbReference type="InterPro" id="IPR051158">
    <property type="entry name" value="Metallophosphoesterase_sf"/>
</dbReference>
<dbReference type="Proteomes" id="UP000198589">
    <property type="component" value="Unassembled WGS sequence"/>
</dbReference>
<keyword evidence="2 6" id="KW-0378">Hydrolase</keyword>